<dbReference type="SMART" id="SM00338">
    <property type="entry name" value="BRLZ"/>
    <property type="match status" value="1"/>
</dbReference>
<dbReference type="InterPro" id="IPR020983">
    <property type="entry name" value="Basic_leucine-zipper_C"/>
</dbReference>
<dbReference type="FunFam" id="1.20.5.170:FF:000020">
    <property type="entry name" value="BZIP transcription factor"/>
    <property type="match status" value="1"/>
</dbReference>
<sequence>MNSGVGSPSRRSWTQPQLGLEEGMSSPISASTVAVGPDEVVEIEGPVSAAAPQRSEPSAAVDPAEYASMLKEKLDLYCAAVALSRSSSADPQSCVSIADTSLLSSDSLQYQSQASTNDDVELHKEAEALETLEVAQVKRVKRMLSNRESARRSRRRKQTHLNELEDQVSQLRVENSVLLNRLTNMNQKYNEVVANRKILEADVETLISQVKMAEDIVKRVTGKCPSDHAISTIGTLDVKAKPPSEATSDTVIAIPDNSIYFYLASADEEIVNTCLMDIASGLPCKDAPHWDLDQGKMHRPGSIRRVGSLEQLQKIICREPNSCTSLQMDPDYLVGPNDL</sequence>
<dbReference type="PROSITE" id="PS00036">
    <property type="entry name" value="BZIP_BASIC"/>
    <property type="match status" value="1"/>
</dbReference>
<dbReference type="PANTHER" id="PTHR46408">
    <property type="entry name" value="BASIC LEUCINE ZIPPER 63"/>
    <property type="match status" value="1"/>
</dbReference>
<feature type="coiled-coil region" evidence="6">
    <location>
        <begin position="147"/>
        <end position="202"/>
    </location>
</feature>
<accession>A0A8J5KI22</accession>
<evidence type="ECO:0000256" key="3">
    <source>
        <dbReference type="ARBA" id="ARBA00023125"/>
    </source>
</evidence>
<dbReference type="GO" id="GO:0003700">
    <property type="term" value="F:DNA-binding transcription factor activity"/>
    <property type="evidence" value="ECO:0007669"/>
    <property type="project" value="InterPro"/>
</dbReference>
<dbReference type="Proteomes" id="UP000734854">
    <property type="component" value="Unassembled WGS sequence"/>
</dbReference>
<keyword evidence="3" id="KW-0238">DNA-binding</keyword>
<organism evidence="9 10">
    <name type="scientific">Zingiber officinale</name>
    <name type="common">Ginger</name>
    <name type="synonym">Amomum zingiber</name>
    <dbReference type="NCBI Taxonomy" id="94328"/>
    <lineage>
        <taxon>Eukaryota</taxon>
        <taxon>Viridiplantae</taxon>
        <taxon>Streptophyta</taxon>
        <taxon>Embryophyta</taxon>
        <taxon>Tracheophyta</taxon>
        <taxon>Spermatophyta</taxon>
        <taxon>Magnoliopsida</taxon>
        <taxon>Liliopsida</taxon>
        <taxon>Zingiberales</taxon>
        <taxon>Zingiberaceae</taxon>
        <taxon>Zingiber</taxon>
    </lineage>
</organism>
<dbReference type="PROSITE" id="PS50217">
    <property type="entry name" value="BZIP"/>
    <property type="match status" value="1"/>
</dbReference>
<evidence type="ECO:0000259" key="8">
    <source>
        <dbReference type="PROSITE" id="PS50217"/>
    </source>
</evidence>
<gene>
    <name evidence="9" type="ORF">ZIOFF_066809</name>
</gene>
<dbReference type="AlphaFoldDB" id="A0A8J5KI22"/>
<keyword evidence="10" id="KW-1185">Reference proteome</keyword>
<proteinExistence type="predicted"/>
<comment type="caution">
    <text evidence="9">The sequence shown here is derived from an EMBL/GenBank/DDBJ whole genome shotgun (WGS) entry which is preliminary data.</text>
</comment>
<dbReference type="Pfam" id="PF00170">
    <property type="entry name" value="bZIP_1"/>
    <property type="match status" value="1"/>
</dbReference>
<dbReference type="GO" id="GO:0003677">
    <property type="term" value="F:DNA binding"/>
    <property type="evidence" value="ECO:0007669"/>
    <property type="project" value="UniProtKB-KW"/>
</dbReference>
<evidence type="ECO:0000256" key="5">
    <source>
        <dbReference type="ARBA" id="ARBA00023242"/>
    </source>
</evidence>
<keyword evidence="6" id="KW-0175">Coiled coil</keyword>
<evidence type="ECO:0000256" key="6">
    <source>
        <dbReference type="SAM" id="Coils"/>
    </source>
</evidence>
<comment type="subcellular location">
    <subcellularLocation>
        <location evidence="1">Nucleus</location>
    </subcellularLocation>
</comment>
<evidence type="ECO:0000256" key="2">
    <source>
        <dbReference type="ARBA" id="ARBA00023015"/>
    </source>
</evidence>
<dbReference type="PANTHER" id="PTHR46408:SF10">
    <property type="entry name" value="BASIC LEUCINE ZIPPER 63"/>
    <property type="match status" value="1"/>
</dbReference>
<feature type="domain" description="BZIP" evidence="8">
    <location>
        <begin position="136"/>
        <end position="192"/>
    </location>
</feature>
<evidence type="ECO:0000313" key="10">
    <source>
        <dbReference type="Proteomes" id="UP000734854"/>
    </source>
</evidence>
<evidence type="ECO:0000256" key="7">
    <source>
        <dbReference type="SAM" id="MobiDB-lite"/>
    </source>
</evidence>
<evidence type="ECO:0000313" key="9">
    <source>
        <dbReference type="EMBL" id="KAG6477542.1"/>
    </source>
</evidence>
<dbReference type="InterPro" id="IPR004827">
    <property type="entry name" value="bZIP"/>
</dbReference>
<keyword evidence="4" id="KW-0804">Transcription</keyword>
<evidence type="ECO:0000256" key="4">
    <source>
        <dbReference type="ARBA" id="ARBA00023163"/>
    </source>
</evidence>
<feature type="region of interest" description="Disordered" evidence="7">
    <location>
        <begin position="1"/>
        <end position="59"/>
    </location>
</feature>
<feature type="compositionally biased region" description="Polar residues" evidence="7">
    <location>
        <begin position="1"/>
        <end position="17"/>
    </location>
</feature>
<dbReference type="EMBL" id="JACMSC010000018">
    <property type="protein sequence ID" value="KAG6477542.1"/>
    <property type="molecule type" value="Genomic_DNA"/>
</dbReference>
<dbReference type="Pfam" id="PF12498">
    <property type="entry name" value="bZIP_C"/>
    <property type="match status" value="1"/>
</dbReference>
<dbReference type="GO" id="GO:0005634">
    <property type="term" value="C:nucleus"/>
    <property type="evidence" value="ECO:0007669"/>
    <property type="project" value="UniProtKB-SubCell"/>
</dbReference>
<keyword evidence="2" id="KW-0805">Transcription regulation</keyword>
<reference evidence="9 10" key="1">
    <citation type="submission" date="2020-08" db="EMBL/GenBank/DDBJ databases">
        <title>Plant Genome Project.</title>
        <authorList>
            <person name="Zhang R.-G."/>
        </authorList>
    </citation>
    <scope>NUCLEOTIDE SEQUENCE [LARGE SCALE GENOMIC DNA]</scope>
    <source>
        <tissue evidence="9">Rhizome</tissue>
    </source>
</reference>
<evidence type="ECO:0000256" key="1">
    <source>
        <dbReference type="ARBA" id="ARBA00004123"/>
    </source>
</evidence>
<name>A0A8J5KI22_ZINOF</name>
<dbReference type="OrthoDB" id="664875at2759"/>
<keyword evidence="5" id="KW-0539">Nucleus</keyword>
<protein>
    <recommendedName>
        <fullName evidence="8">BZIP domain-containing protein</fullName>
    </recommendedName>
</protein>